<dbReference type="Gene3D" id="3.40.50.300">
    <property type="entry name" value="P-loop containing nucleotide triphosphate hydrolases"/>
    <property type="match status" value="1"/>
</dbReference>
<dbReference type="InterPro" id="IPR027417">
    <property type="entry name" value="P-loop_NTPase"/>
</dbReference>
<dbReference type="PANTHER" id="PTHR46638:SF1">
    <property type="entry name" value="CORRINOID ADENOSYLTRANSFERASE"/>
    <property type="match status" value="1"/>
</dbReference>
<dbReference type="SUPFAM" id="SSF52540">
    <property type="entry name" value="P-loop containing nucleoside triphosphate hydrolases"/>
    <property type="match status" value="1"/>
</dbReference>
<dbReference type="EMBL" id="LAZR01003239">
    <property type="protein sequence ID" value="KKN20473.1"/>
    <property type="molecule type" value="Genomic_DNA"/>
</dbReference>
<dbReference type="AlphaFoldDB" id="A0A0F9RT70"/>
<dbReference type="GO" id="GO:0008817">
    <property type="term" value="F:corrinoid adenosyltransferase activity"/>
    <property type="evidence" value="ECO:0007669"/>
    <property type="project" value="InterPro"/>
</dbReference>
<dbReference type="InterPro" id="IPR003724">
    <property type="entry name" value="CblAdoTrfase_CobA"/>
</dbReference>
<dbReference type="PIRSF" id="PIRSF015617">
    <property type="entry name" value="Adensltrnsf_CobA"/>
    <property type="match status" value="1"/>
</dbReference>
<reference evidence="1" key="1">
    <citation type="journal article" date="2015" name="Nature">
        <title>Complex archaea that bridge the gap between prokaryotes and eukaryotes.</title>
        <authorList>
            <person name="Spang A."/>
            <person name="Saw J.H."/>
            <person name="Jorgensen S.L."/>
            <person name="Zaremba-Niedzwiedzka K."/>
            <person name="Martijn J."/>
            <person name="Lind A.E."/>
            <person name="van Eijk R."/>
            <person name="Schleper C."/>
            <person name="Guy L."/>
            <person name="Ettema T.J."/>
        </authorList>
    </citation>
    <scope>NUCLEOTIDE SEQUENCE</scope>
</reference>
<gene>
    <name evidence="1" type="ORF">LCGC14_0935210</name>
</gene>
<accession>A0A0F9RT70</accession>
<proteinExistence type="predicted"/>
<name>A0A0F9RT70_9ZZZZ</name>
<comment type="caution">
    <text evidence="1">The sequence shown here is derived from an EMBL/GenBank/DDBJ whole genome shotgun (WGS) entry which is preliminary data.</text>
</comment>
<sequence>MKRGLVQIYTGEGKGKTTAAIGQAIRARGRGLRILFVQFLKGKEGSGEIPLLEDVGIKVICKGEKDRWFFPDRLKEEEKKKIRLEWTHFLDEISREVVEEKYDLVILDEINVVLYYELIDKNRLIDFIRKKPTWLEVILTGRHASPELIELAHLVSEIKSIKHPFDAGMKARRGIEY</sequence>
<dbReference type="GO" id="GO:0009236">
    <property type="term" value="P:cobalamin biosynthetic process"/>
    <property type="evidence" value="ECO:0007669"/>
    <property type="project" value="InterPro"/>
</dbReference>
<evidence type="ECO:0000313" key="1">
    <source>
        <dbReference type="EMBL" id="KKN20473.1"/>
    </source>
</evidence>
<dbReference type="GO" id="GO:0005524">
    <property type="term" value="F:ATP binding"/>
    <property type="evidence" value="ECO:0007669"/>
    <property type="project" value="InterPro"/>
</dbReference>
<evidence type="ECO:0008006" key="2">
    <source>
        <dbReference type="Google" id="ProtNLM"/>
    </source>
</evidence>
<protein>
    <recommendedName>
        <fullName evidence="2">Cob(I)yrinic acid a,c-diamide adenosyltransferase</fullName>
    </recommendedName>
</protein>
<organism evidence="1">
    <name type="scientific">marine sediment metagenome</name>
    <dbReference type="NCBI Taxonomy" id="412755"/>
    <lineage>
        <taxon>unclassified sequences</taxon>
        <taxon>metagenomes</taxon>
        <taxon>ecological metagenomes</taxon>
    </lineage>
</organism>
<dbReference type="PANTHER" id="PTHR46638">
    <property type="entry name" value="CORRINOID ADENOSYLTRANSFERASE"/>
    <property type="match status" value="1"/>
</dbReference>
<dbReference type="Pfam" id="PF02572">
    <property type="entry name" value="CobA_CobO_BtuR"/>
    <property type="match status" value="1"/>
</dbReference>